<accession>A0A5B8YDI7</accession>
<proteinExistence type="predicted"/>
<gene>
    <name evidence="2" type="ORF">FIV42_25675</name>
</gene>
<dbReference type="PANTHER" id="PTHR37308:SF1">
    <property type="entry name" value="POLYPRENYL-PHOSPHATE TRANSPORTER"/>
    <property type="match status" value="1"/>
</dbReference>
<dbReference type="InterPro" id="IPR007163">
    <property type="entry name" value="VCA0040-like"/>
</dbReference>
<keyword evidence="1" id="KW-0812">Transmembrane</keyword>
<feature type="transmembrane region" description="Helical" evidence="1">
    <location>
        <begin position="384"/>
        <end position="405"/>
    </location>
</feature>
<keyword evidence="1" id="KW-1133">Transmembrane helix</keyword>
<feature type="transmembrane region" description="Helical" evidence="1">
    <location>
        <begin position="137"/>
        <end position="154"/>
    </location>
</feature>
<dbReference type="PANTHER" id="PTHR37308">
    <property type="entry name" value="INTEGRAL MEMBRANE PROTEIN"/>
    <property type="match status" value="1"/>
</dbReference>
<feature type="transmembrane region" description="Helical" evidence="1">
    <location>
        <begin position="107"/>
        <end position="125"/>
    </location>
</feature>
<accession>A0A4Y6Q195</accession>
<dbReference type="RefSeq" id="WP_141200457.1">
    <property type="nucleotide sequence ID" value="NZ_CP041186.1"/>
</dbReference>
<evidence type="ECO:0000313" key="2">
    <source>
        <dbReference type="EMBL" id="QDG54007.1"/>
    </source>
</evidence>
<keyword evidence="1" id="KW-0472">Membrane</keyword>
<reference evidence="2 3" key="1">
    <citation type="submission" date="2019-06" db="EMBL/GenBank/DDBJ databases">
        <title>Persicimonas caeni gen. nov., sp. nov., a predatory bacterium isolated from solar saltern.</title>
        <authorList>
            <person name="Wang S."/>
        </authorList>
    </citation>
    <scope>NUCLEOTIDE SEQUENCE [LARGE SCALE GENOMIC DNA]</scope>
    <source>
        <strain evidence="2 3">YN101</strain>
    </source>
</reference>
<feature type="transmembrane region" description="Helical" evidence="1">
    <location>
        <begin position="79"/>
        <end position="101"/>
    </location>
</feature>
<feature type="transmembrane region" description="Helical" evidence="1">
    <location>
        <begin position="344"/>
        <end position="364"/>
    </location>
</feature>
<sequence length="418" mass="44782">MNRIALFFKGVCMGLADIVPGVSGGTMALILGIYTEFIDSIKGLHLRWVKPLLRWLTGGRKQEDWDALKAELGTLNLPFLITLGGGILVALGIGSMVIPTLMAEYPVQMRAFFFGLILASVWVPLRMIQTGKGPKLAGVILAAVLGAGFGFVVTNPGNTFEITREWTEVTSEGETLEHLARRAPSAIPTDAIYWSPKNEALRESMAASEPEVATKLDTLHHGEGKIDETDKKALKARAEPYNEIMVPAGVSVQVPRPAYWYVFAAGAVAISAMLLPGISGSYILLILGAYFFILNALKGFIKTLLGGAIPVAQAGYVVVFLAGVSIGILTFARILSYLLHKFPAYTLSALVGLMIGCLRGIWPFRSQIEGVVVNVWPSAMSGPVVSALVTFVVGMLIVGTLTWLGSANEDEETAKATS</sequence>
<name>A0A4Y6Q195_PERCE</name>
<dbReference type="OrthoDB" id="9793746at2"/>
<evidence type="ECO:0000256" key="1">
    <source>
        <dbReference type="SAM" id="Phobius"/>
    </source>
</evidence>
<dbReference type="AlphaFoldDB" id="A0A4Y6Q195"/>
<dbReference type="EMBL" id="CP041186">
    <property type="protein sequence ID" value="QDG54007.1"/>
    <property type="molecule type" value="Genomic_DNA"/>
</dbReference>
<protein>
    <submittedName>
        <fullName evidence="2">DUF368 domain-containing protein</fullName>
    </submittedName>
</protein>
<dbReference type="Pfam" id="PF04018">
    <property type="entry name" value="VCA0040-like"/>
    <property type="match status" value="2"/>
</dbReference>
<keyword evidence="3" id="KW-1185">Reference proteome</keyword>
<feature type="transmembrane region" description="Helical" evidence="1">
    <location>
        <begin position="313"/>
        <end position="332"/>
    </location>
</feature>
<evidence type="ECO:0000313" key="3">
    <source>
        <dbReference type="Proteomes" id="UP000315995"/>
    </source>
</evidence>
<organism evidence="2 3">
    <name type="scientific">Persicimonas caeni</name>
    <dbReference type="NCBI Taxonomy" id="2292766"/>
    <lineage>
        <taxon>Bacteria</taxon>
        <taxon>Deltaproteobacteria</taxon>
        <taxon>Bradymonadales</taxon>
        <taxon>Bradymonadaceae</taxon>
        <taxon>Persicimonas</taxon>
    </lineage>
</organism>
<feature type="transmembrane region" description="Helical" evidence="1">
    <location>
        <begin position="258"/>
        <end position="275"/>
    </location>
</feature>
<dbReference type="Proteomes" id="UP000315995">
    <property type="component" value="Chromosome"/>
</dbReference>